<gene>
    <name evidence="8" type="ORF">CHS0354_020976</name>
</gene>
<evidence type="ECO:0000256" key="2">
    <source>
        <dbReference type="ARBA" id="ARBA00022448"/>
    </source>
</evidence>
<keyword evidence="7" id="KW-0675">Receptor</keyword>
<dbReference type="GO" id="GO:0034632">
    <property type="term" value="F:retinol transmembrane transporter activity"/>
    <property type="evidence" value="ECO:0007669"/>
    <property type="project" value="InterPro"/>
</dbReference>
<accession>A0AAE0W4B8</accession>
<evidence type="ECO:0000256" key="1">
    <source>
        <dbReference type="ARBA" id="ARBA00004651"/>
    </source>
</evidence>
<dbReference type="GO" id="GO:0038023">
    <property type="term" value="F:signaling receptor activity"/>
    <property type="evidence" value="ECO:0007669"/>
    <property type="project" value="InterPro"/>
</dbReference>
<keyword evidence="2" id="KW-0813">Transport</keyword>
<evidence type="ECO:0000256" key="5">
    <source>
        <dbReference type="ARBA" id="ARBA00022989"/>
    </source>
</evidence>
<reference evidence="8" key="1">
    <citation type="journal article" date="2021" name="Genome Biol. Evol.">
        <title>A High-Quality Reference Genome for a Parasitic Bivalve with Doubly Uniparental Inheritance (Bivalvia: Unionida).</title>
        <authorList>
            <person name="Smith C.H."/>
        </authorList>
    </citation>
    <scope>NUCLEOTIDE SEQUENCE</scope>
    <source>
        <strain evidence="8">CHS0354</strain>
    </source>
</reference>
<dbReference type="Pfam" id="PF14752">
    <property type="entry name" value="RBP_receptor"/>
    <property type="match status" value="1"/>
</dbReference>
<evidence type="ECO:0000256" key="4">
    <source>
        <dbReference type="ARBA" id="ARBA00022692"/>
    </source>
</evidence>
<evidence type="ECO:0000313" key="9">
    <source>
        <dbReference type="Proteomes" id="UP001195483"/>
    </source>
</evidence>
<name>A0AAE0W4B8_9BIVA</name>
<comment type="subcellular location">
    <subcellularLocation>
        <location evidence="1">Cell membrane</location>
        <topology evidence="1">Multi-pass membrane protein</topology>
    </subcellularLocation>
</comment>
<keyword evidence="3" id="KW-1003">Cell membrane</keyword>
<dbReference type="AlphaFoldDB" id="A0AAE0W4B8"/>
<keyword evidence="4" id="KW-0812">Transmembrane</keyword>
<evidence type="ECO:0000256" key="3">
    <source>
        <dbReference type="ARBA" id="ARBA00022475"/>
    </source>
</evidence>
<keyword evidence="9" id="KW-1185">Reference proteome</keyword>
<reference evidence="8" key="2">
    <citation type="journal article" date="2021" name="Genome Biol. Evol.">
        <title>Developing a high-quality reference genome for a parasitic bivalve with doubly uniparental inheritance (Bivalvia: Unionida).</title>
        <authorList>
            <person name="Smith C.H."/>
        </authorList>
    </citation>
    <scope>NUCLEOTIDE SEQUENCE</scope>
    <source>
        <strain evidence="8">CHS0354</strain>
        <tissue evidence="8">Mantle</tissue>
    </source>
</reference>
<keyword evidence="5" id="KW-1133">Transmembrane helix</keyword>
<reference evidence="8" key="3">
    <citation type="submission" date="2023-05" db="EMBL/GenBank/DDBJ databases">
        <authorList>
            <person name="Smith C.H."/>
        </authorList>
    </citation>
    <scope>NUCLEOTIDE SEQUENCE</scope>
    <source>
        <strain evidence="8">CHS0354</strain>
        <tissue evidence="8">Mantle</tissue>
    </source>
</reference>
<dbReference type="GO" id="GO:0071939">
    <property type="term" value="P:vitamin A import into cell"/>
    <property type="evidence" value="ECO:0007669"/>
    <property type="project" value="TreeGrafter"/>
</dbReference>
<evidence type="ECO:0000313" key="8">
    <source>
        <dbReference type="EMBL" id="KAK3600584.1"/>
    </source>
</evidence>
<dbReference type="EMBL" id="JAEAOA010001286">
    <property type="protein sequence ID" value="KAK3600584.1"/>
    <property type="molecule type" value="Genomic_DNA"/>
</dbReference>
<organism evidence="8 9">
    <name type="scientific">Potamilus streckersoni</name>
    <dbReference type="NCBI Taxonomy" id="2493646"/>
    <lineage>
        <taxon>Eukaryota</taxon>
        <taxon>Metazoa</taxon>
        <taxon>Spiralia</taxon>
        <taxon>Lophotrochozoa</taxon>
        <taxon>Mollusca</taxon>
        <taxon>Bivalvia</taxon>
        <taxon>Autobranchia</taxon>
        <taxon>Heteroconchia</taxon>
        <taxon>Palaeoheterodonta</taxon>
        <taxon>Unionida</taxon>
        <taxon>Unionoidea</taxon>
        <taxon>Unionidae</taxon>
        <taxon>Ambleminae</taxon>
        <taxon>Lampsilini</taxon>
        <taxon>Potamilus</taxon>
    </lineage>
</organism>
<evidence type="ECO:0000256" key="6">
    <source>
        <dbReference type="ARBA" id="ARBA00023136"/>
    </source>
</evidence>
<dbReference type="InterPro" id="IPR026612">
    <property type="entry name" value="STRA6-like"/>
</dbReference>
<dbReference type="GO" id="GO:0005886">
    <property type="term" value="C:plasma membrane"/>
    <property type="evidence" value="ECO:0007669"/>
    <property type="project" value="UniProtKB-SubCell"/>
</dbReference>
<comment type="caution">
    <text evidence="8">The sequence shown here is derived from an EMBL/GenBank/DDBJ whole genome shotgun (WGS) entry which is preliminary data.</text>
</comment>
<dbReference type="PANTHER" id="PTHR21444:SF15">
    <property type="entry name" value="RECEPTOR FOR RETINOL UPTAKE STRA6"/>
    <property type="match status" value="1"/>
</dbReference>
<evidence type="ECO:0000256" key="7">
    <source>
        <dbReference type="ARBA" id="ARBA00023170"/>
    </source>
</evidence>
<dbReference type="Proteomes" id="UP001195483">
    <property type="component" value="Unassembled WGS sequence"/>
</dbReference>
<proteinExistence type="predicted"/>
<protein>
    <submittedName>
        <fullName evidence="8">Uncharacterized protein</fullName>
    </submittedName>
</protein>
<sequence>MDRCCLLPGYESFDKGYTSYISYLRLEEAHQHPVLVTFCDLLLDHVHQKREDNMINYGSIRPPSRLRTTKNAQRMWLKAYTILQNNL</sequence>
<dbReference type="PANTHER" id="PTHR21444">
    <property type="entry name" value="COILED-COIL DOMAIN-CONTAINING PROTEIN 180"/>
    <property type="match status" value="1"/>
</dbReference>
<keyword evidence="6" id="KW-0472">Membrane</keyword>